<dbReference type="Pfam" id="PF08282">
    <property type="entry name" value="Hydrolase_3"/>
    <property type="match status" value="1"/>
</dbReference>
<accession>A0A7C5DXC3</accession>
<dbReference type="EMBL" id="DRTH01000204">
    <property type="protein sequence ID" value="HHF08799.1"/>
    <property type="molecule type" value="Genomic_DNA"/>
</dbReference>
<dbReference type="NCBIfam" id="TIGR00099">
    <property type="entry name" value="Cof-subfamily"/>
    <property type="match status" value="1"/>
</dbReference>
<evidence type="ECO:0000313" key="1">
    <source>
        <dbReference type="EMBL" id="HHF08799.1"/>
    </source>
</evidence>
<reference evidence="1" key="1">
    <citation type="journal article" date="2020" name="mSystems">
        <title>Genome- and Community-Level Interaction Insights into Carbon Utilization and Element Cycling Functions of Hydrothermarchaeota in Hydrothermal Sediment.</title>
        <authorList>
            <person name="Zhou Z."/>
            <person name="Liu Y."/>
            <person name="Xu W."/>
            <person name="Pan J."/>
            <person name="Luo Z.H."/>
            <person name="Li M."/>
        </authorList>
    </citation>
    <scope>NUCLEOTIDE SEQUENCE [LARGE SCALE GENOMIC DNA]</scope>
    <source>
        <strain evidence="1">HyVt-80</strain>
    </source>
</reference>
<sequence length="276" mass="30747">MNCLGGGSRVIKLLVTDLDGTLLDKDHLVNRCVASTLEKIRSMGLDITFATGRALHATKPYTEALNIEKPVILLNGARIYDPVADKYLVQYRFQKSSVVRILNSEFTKRATVGIFIEDETYLWNVHTGASDYIYRDAMTYRSTKDPFSLDLNSVVKIVFSSFPEVLNDIYESCKFELRNAAEIVRSERDLIEFLPPGVNKGTALEKLCSLLEIKMENVIAVGDSLNDLQMIKKAGVGVAVGNASEEVKRVSKIVLGANRGEGFKELIEHLQRLGEI</sequence>
<dbReference type="InterPro" id="IPR023214">
    <property type="entry name" value="HAD_sf"/>
</dbReference>
<dbReference type="GO" id="GO:0000287">
    <property type="term" value="F:magnesium ion binding"/>
    <property type="evidence" value="ECO:0007669"/>
    <property type="project" value="TreeGrafter"/>
</dbReference>
<dbReference type="SUPFAM" id="SSF56784">
    <property type="entry name" value="HAD-like"/>
    <property type="match status" value="1"/>
</dbReference>
<dbReference type="PANTHER" id="PTHR10000">
    <property type="entry name" value="PHOSPHOSERINE PHOSPHATASE"/>
    <property type="match status" value="1"/>
</dbReference>
<name>A0A7C5DXC3_9BACT</name>
<dbReference type="InterPro" id="IPR036412">
    <property type="entry name" value="HAD-like_sf"/>
</dbReference>
<dbReference type="NCBIfam" id="TIGR01484">
    <property type="entry name" value="HAD-SF-IIB"/>
    <property type="match status" value="1"/>
</dbReference>
<dbReference type="SFLD" id="SFLDS00003">
    <property type="entry name" value="Haloacid_Dehalogenase"/>
    <property type="match status" value="1"/>
</dbReference>
<dbReference type="Gene3D" id="3.40.50.1000">
    <property type="entry name" value="HAD superfamily/HAD-like"/>
    <property type="match status" value="1"/>
</dbReference>
<dbReference type="InterPro" id="IPR000150">
    <property type="entry name" value="Cof"/>
</dbReference>
<dbReference type="GO" id="GO:0005829">
    <property type="term" value="C:cytosol"/>
    <property type="evidence" value="ECO:0007669"/>
    <property type="project" value="TreeGrafter"/>
</dbReference>
<comment type="caution">
    <text evidence="1">The sequence shown here is derived from an EMBL/GenBank/DDBJ whole genome shotgun (WGS) entry which is preliminary data.</text>
</comment>
<dbReference type="Proteomes" id="UP000886129">
    <property type="component" value="Unassembled WGS sequence"/>
</dbReference>
<proteinExistence type="predicted"/>
<organism evidence="1">
    <name type="scientific">Kosmotoga arenicorallina</name>
    <dbReference type="NCBI Taxonomy" id="688066"/>
    <lineage>
        <taxon>Bacteria</taxon>
        <taxon>Thermotogati</taxon>
        <taxon>Thermotogota</taxon>
        <taxon>Thermotogae</taxon>
        <taxon>Kosmotogales</taxon>
        <taxon>Kosmotogaceae</taxon>
        <taxon>Kosmotoga</taxon>
    </lineage>
</organism>
<dbReference type="CDD" id="cd07516">
    <property type="entry name" value="HAD_Pase"/>
    <property type="match status" value="1"/>
</dbReference>
<dbReference type="SFLD" id="SFLDG01140">
    <property type="entry name" value="C2.B:_Phosphomannomutase_and_P"/>
    <property type="match status" value="1"/>
</dbReference>
<dbReference type="Gene3D" id="3.30.1240.10">
    <property type="match status" value="1"/>
</dbReference>
<dbReference type="PANTHER" id="PTHR10000:SF8">
    <property type="entry name" value="HAD SUPERFAMILY HYDROLASE-LIKE, TYPE 3"/>
    <property type="match status" value="1"/>
</dbReference>
<protein>
    <submittedName>
        <fullName evidence="1">HAD family phosphatase</fullName>
    </submittedName>
</protein>
<dbReference type="GO" id="GO:0016791">
    <property type="term" value="F:phosphatase activity"/>
    <property type="evidence" value="ECO:0007669"/>
    <property type="project" value="UniProtKB-ARBA"/>
</dbReference>
<dbReference type="InterPro" id="IPR006379">
    <property type="entry name" value="HAD-SF_hydro_IIB"/>
</dbReference>
<dbReference type="AlphaFoldDB" id="A0A7C5DXC3"/>
<gene>
    <name evidence="1" type="ORF">ENL26_03415</name>
</gene>